<accession>A0A853IUD9</accession>
<name>A0A853IUD9_9BURK</name>
<dbReference type="InterPro" id="IPR037883">
    <property type="entry name" value="Knr4/Smi1-like_sf"/>
</dbReference>
<evidence type="ECO:0008006" key="4">
    <source>
        <dbReference type="Google" id="ProtNLM"/>
    </source>
</evidence>
<dbReference type="Proteomes" id="UP000589716">
    <property type="component" value="Unassembled WGS sequence"/>
</dbReference>
<reference evidence="2 3" key="1">
    <citation type="submission" date="2020-07" db="EMBL/GenBank/DDBJ databases">
        <authorList>
            <person name="Maaloum M."/>
        </authorList>
    </citation>
    <scope>NUCLEOTIDE SEQUENCE [LARGE SCALE GENOMIC DNA]</scope>
    <source>
        <strain evidence="2 3">GCS-AN-3</strain>
    </source>
</reference>
<dbReference type="RefSeq" id="WP_180549918.1">
    <property type="nucleotide sequence ID" value="NZ_JACCKX010000001.1"/>
</dbReference>
<protein>
    <recommendedName>
        <fullName evidence="4">SMI1/KNR4 family protein</fullName>
    </recommendedName>
</protein>
<keyword evidence="3" id="KW-1185">Reference proteome</keyword>
<comment type="caution">
    <text evidence="2">The sequence shown here is derived from an EMBL/GenBank/DDBJ whole genome shotgun (WGS) entry which is preliminary data.</text>
</comment>
<dbReference type="AlphaFoldDB" id="A0A853IUD9"/>
<organism evidence="2 3">
    <name type="scientific">Ottowia beijingensis</name>
    <dbReference type="NCBI Taxonomy" id="1207057"/>
    <lineage>
        <taxon>Bacteria</taxon>
        <taxon>Pseudomonadati</taxon>
        <taxon>Pseudomonadota</taxon>
        <taxon>Betaproteobacteria</taxon>
        <taxon>Burkholderiales</taxon>
        <taxon>Comamonadaceae</taxon>
        <taxon>Ottowia</taxon>
    </lineage>
</organism>
<proteinExistence type="predicted"/>
<gene>
    <name evidence="2" type="ORF">H0I39_06105</name>
</gene>
<evidence type="ECO:0000313" key="2">
    <source>
        <dbReference type="EMBL" id="NZA01441.1"/>
    </source>
</evidence>
<sequence length="132" mass="14130">MSQFDDLAADQGQPPLDKLTPLPSDALARLRAAHPQAPEGYIDFLTTLGFGELGEASFMLYGGLLAPDEVFGETPDGLQGVWLFGDDFAGTNCGFDSADGWRIVEIDPTNFSKDVVGEDFAAFIRIRIAAAS</sequence>
<dbReference type="EMBL" id="JACCKX010000001">
    <property type="protein sequence ID" value="NZA01441.1"/>
    <property type="molecule type" value="Genomic_DNA"/>
</dbReference>
<dbReference type="SUPFAM" id="SSF160631">
    <property type="entry name" value="SMI1/KNR4-like"/>
    <property type="match status" value="1"/>
</dbReference>
<evidence type="ECO:0000313" key="3">
    <source>
        <dbReference type="Proteomes" id="UP000589716"/>
    </source>
</evidence>
<evidence type="ECO:0000256" key="1">
    <source>
        <dbReference type="SAM" id="MobiDB-lite"/>
    </source>
</evidence>
<feature type="region of interest" description="Disordered" evidence="1">
    <location>
        <begin position="1"/>
        <end position="20"/>
    </location>
</feature>